<protein>
    <recommendedName>
        <fullName evidence="3">DUF3467 domain-containing protein</fullName>
    </recommendedName>
</protein>
<dbReference type="RefSeq" id="WP_183998476.1">
    <property type="nucleotide sequence ID" value="NZ_JACIEH010000002.1"/>
</dbReference>
<dbReference type="EMBL" id="JACIEH010000002">
    <property type="protein sequence ID" value="MBB4099182.1"/>
    <property type="molecule type" value="Genomic_DNA"/>
</dbReference>
<evidence type="ECO:0008006" key="3">
    <source>
        <dbReference type="Google" id="ProtNLM"/>
    </source>
</evidence>
<name>A0A7W6JVC9_9SPHN</name>
<organism evidence="1 2">
    <name type="scientific">Sphingomonas kyeonggiensis</name>
    <dbReference type="NCBI Taxonomy" id="1268553"/>
    <lineage>
        <taxon>Bacteria</taxon>
        <taxon>Pseudomonadati</taxon>
        <taxon>Pseudomonadota</taxon>
        <taxon>Alphaproteobacteria</taxon>
        <taxon>Sphingomonadales</taxon>
        <taxon>Sphingomonadaceae</taxon>
        <taxon>Sphingomonas</taxon>
    </lineage>
</organism>
<sequence>MGEFPRTDAPELWPAGRARPYSNHVEIAFNVSEVELCFAQAFDGDGRLAPHSWIQTTPVHLVSFGEAIRRTIDSYEERYGRLPQHREER</sequence>
<evidence type="ECO:0000313" key="2">
    <source>
        <dbReference type="Proteomes" id="UP000557392"/>
    </source>
</evidence>
<evidence type="ECO:0000313" key="1">
    <source>
        <dbReference type="EMBL" id="MBB4099182.1"/>
    </source>
</evidence>
<comment type="caution">
    <text evidence="1">The sequence shown here is derived from an EMBL/GenBank/DDBJ whole genome shotgun (WGS) entry which is preliminary data.</text>
</comment>
<accession>A0A7W6JVC9</accession>
<proteinExistence type="predicted"/>
<keyword evidence="2" id="KW-1185">Reference proteome</keyword>
<gene>
    <name evidence="1" type="ORF">GGR46_002746</name>
</gene>
<dbReference type="AlphaFoldDB" id="A0A7W6JVC9"/>
<dbReference type="Proteomes" id="UP000557392">
    <property type="component" value="Unassembled WGS sequence"/>
</dbReference>
<reference evidence="1 2" key="1">
    <citation type="submission" date="2020-08" db="EMBL/GenBank/DDBJ databases">
        <title>Genomic Encyclopedia of Type Strains, Phase IV (KMG-IV): sequencing the most valuable type-strain genomes for metagenomic binning, comparative biology and taxonomic classification.</title>
        <authorList>
            <person name="Goeker M."/>
        </authorList>
    </citation>
    <scope>NUCLEOTIDE SEQUENCE [LARGE SCALE GENOMIC DNA]</scope>
    <source>
        <strain evidence="1 2">DSM 101806</strain>
    </source>
</reference>